<evidence type="ECO:0000256" key="1">
    <source>
        <dbReference type="SAM" id="MobiDB-lite"/>
    </source>
</evidence>
<evidence type="ECO:0000313" key="3">
    <source>
        <dbReference type="Proteomes" id="UP001358586"/>
    </source>
</evidence>
<proteinExistence type="predicted"/>
<sequence>MEDELANLNLADEEKDPIQGQEDNEESEEDFSLHIVGKVLTDSAVHFSSIKNVLAELWHLIERVQIQDLPLGSMSEGMAQ</sequence>
<comment type="caution">
    <text evidence="2">The sequence shown here is derived from an EMBL/GenBank/DDBJ whole genome shotgun (WGS) entry which is preliminary data.</text>
</comment>
<protein>
    <submittedName>
        <fullName evidence="2">Uncharacterized protein</fullName>
    </submittedName>
</protein>
<gene>
    <name evidence="2" type="ORF">PVK06_028129</name>
</gene>
<organism evidence="2 3">
    <name type="scientific">Gossypium arboreum</name>
    <name type="common">Tree cotton</name>
    <name type="synonym">Gossypium nanking</name>
    <dbReference type="NCBI Taxonomy" id="29729"/>
    <lineage>
        <taxon>Eukaryota</taxon>
        <taxon>Viridiplantae</taxon>
        <taxon>Streptophyta</taxon>
        <taxon>Embryophyta</taxon>
        <taxon>Tracheophyta</taxon>
        <taxon>Spermatophyta</taxon>
        <taxon>Magnoliopsida</taxon>
        <taxon>eudicotyledons</taxon>
        <taxon>Gunneridae</taxon>
        <taxon>Pentapetalae</taxon>
        <taxon>rosids</taxon>
        <taxon>malvids</taxon>
        <taxon>Malvales</taxon>
        <taxon>Malvaceae</taxon>
        <taxon>Malvoideae</taxon>
        <taxon>Gossypium</taxon>
    </lineage>
</organism>
<keyword evidence="3" id="KW-1185">Reference proteome</keyword>
<evidence type="ECO:0000313" key="2">
    <source>
        <dbReference type="EMBL" id="KAK5812691.1"/>
    </source>
</evidence>
<accession>A0ABR0P235</accession>
<dbReference type="EMBL" id="JARKNE010000008">
    <property type="protein sequence ID" value="KAK5812691.1"/>
    <property type="molecule type" value="Genomic_DNA"/>
</dbReference>
<name>A0ABR0P235_GOSAR</name>
<feature type="compositionally biased region" description="Acidic residues" evidence="1">
    <location>
        <begin position="1"/>
        <end position="15"/>
    </location>
</feature>
<feature type="region of interest" description="Disordered" evidence="1">
    <location>
        <begin position="1"/>
        <end position="30"/>
    </location>
</feature>
<dbReference type="Proteomes" id="UP001358586">
    <property type="component" value="Chromosome 8"/>
</dbReference>
<reference evidence="2 3" key="1">
    <citation type="submission" date="2023-03" db="EMBL/GenBank/DDBJ databases">
        <title>WGS of Gossypium arboreum.</title>
        <authorList>
            <person name="Yu D."/>
        </authorList>
    </citation>
    <scope>NUCLEOTIDE SEQUENCE [LARGE SCALE GENOMIC DNA]</scope>
    <source>
        <tissue evidence="2">Leaf</tissue>
    </source>
</reference>